<accession>A0ABN9C8Z1</accession>
<dbReference type="Proteomes" id="UP001162483">
    <property type="component" value="Unassembled WGS sequence"/>
</dbReference>
<evidence type="ECO:0000313" key="1">
    <source>
        <dbReference type="EMBL" id="CAI9555677.1"/>
    </source>
</evidence>
<sequence>MLLSQVQVVSWYPCKRASQCCCHHRLQLLPCATFLWSPHTAGGFHFCIGCCMASHCCCLHRHTVATTLWFCPVLPQN</sequence>
<protein>
    <submittedName>
        <fullName evidence="1">Uncharacterized protein</fullName>
    </submittedName>
</protein>
<proteinExistence type="predicted"/>
<organism evidence="1 2">
    <name type="scientific">Staurois parvus</name>
    <dbReference type="NCBI Taxonomy" id="386267"/>
    <lineage>
        <taxon>Eukaryota</taxon>
        <taxon>Metazoa</taxon>
        <taxon>Chordata</taxon>
        <taxon>Craniata</taxon>
        <taxon>Vertebrata</taxon>
        <taxon>Euteleostomi</taxon>
        <taxon>Amphibia</taxon>
        <taxon>Batrachia</taxon>
        <taxon>Anura</taxon>
        <taxon>Neobatrachia</taxon>
        <taxon>Ranoidea</taxon>
        <taxon>Ranidae</taxon>
        <taxon>Staurois</taxon>
    </lineage>
</organism>
<evidence type="ECO:0000313" key="2">
    <source>
        <dbReference type="Proteomes" id="UP001162483"/>
    </source>
</evidence>
<comment type="caution">
    <text evidence="1">The sequence shown here is derived from an EMBL/GenBank/DDBJ whole genome shotgun (WGS) entry which is preliminary data.</text>
</comment>
<dbReference type="EMBL" id="CATNWA010008253">
    <property type="protein sequence ID" value="CAI9555677.1"/>
    <property type="molecule type" value="Genomic_DNA"/>
</dbReference>
<reference evidence="1" key="1">
    <citation type="submission" date="2023-05" db="EMBL/GenBank/DDBJ databases">
        <authorList>
            <person name="Stuckert A."/>
        </authorList>
    </citation>
    <scope>NUCLEOTIDE SEQUENCE</scope>
</reference>
<gene>
    <name evidence="1" type="ORF">SPARVUS_LOCUS4418624</name>
</gene>
<keyword evidence="2" id="KW-1185">Reference proteome</keyword>
<name>A0ABN9C8Z1_9NEOB</name>